<sequence length="258" mass="27219">MPFLLATDPGNPDQANEDVAALTTNGAVLLDGASAPAGIDIGCEHGVAWHTRRLAGLLLAGLLGTDSLRTVLAQAITTMAELHGPACDVTDQEFPSATVILVRLTGEQLDYLVLSDSVLLMRHANGTVSTIADTRLDDLKTELGRDRSGAKRSVRTLRNTPGGFWTAGVDARAADEALTGSLPLTDVTGFAAMTDGATRGVEVFGSQTWEDCYLLAAEKGPGALIDHVRELEQGDADQGRYISGKLHDDATVVTWTHD</sequence>
<proteinExistence type="predicted"/>
<evidence type="ECO:0000313" key="3">
    <source>
        <dbReference type="Proteomes" id="UP001183390"/>
    </source>
</evidence>
<evidence type="ECO:0000313" key="2">
    <source>
        <dbReference type="EMBL" id="MDT0331024.1"/>
    </source>
</evidence>
<reference evidence="3" key="1">
    <citation type="submission" date="2023-07" db="EMBL/GenBank/DDBJ databases">
        <title>30 novel species of actinomycetes from the DSMZ collection.</title>
        <authorList>
            <person name="Nouioui I."/>
        </authorList>
    </citation>
    <scope>NUCLEOTIDE SEQUENCE [LARGE SCALE GENOMIC DNA]</scope>
    <source>
        <strain evidence="3">DSM 44743</strain>
    </source>
</reference>
<feature type="domain" description="PPM-type phosphatase" evidence="1">
    <location>
        <begin position="27"/>
        <end position="199"/>
    </location>
</feature>
<organism evidence="2 3">
    <name type="scientific">Nocardiopsis lambiniae</name>
    <dbReference type="NCBI Taxonomy" id="3075539"/>
    <lineage>
        <taxon>Bacteria</taxon>
        <taxon>Bacillati</taxon>
        <taxon>Actinomycetota</taxon>
        <taxon>Actinomycetes</taxon>
        <taxon>Streptosporangiales</taxon>
        <taxon>Nocardiopsidaceae</taxon>
        <taxon>Nocardiopsis</taxon>
    </lineage>
</organism>
<protein>
    <submittedName>
        <fullName evidence="2">Protein phosphatase 2C domain-containing protein</fullName>
    </submittedName>
</protein>
<comment type="caution">
    <text evidence="2">The sequence shown here is derived from an EMBL/GenBank/DDBJ whole genome shotgun (WGS) entry which is preliminary data.</text>
</comment>
<evidence type="ECO:0000259" key="1">
    <source>
        <dbReference type="Pfam" id="PF13672"/>
    </source>
</evidence>
<accession>A0ABU2MEB4</accession>
<name>A0ABU2MEB4_9ACTN</name>
<dbReference type="Proteomes" id="UP001183390">
    <property type="component" value="Unassembled WGS sequence"/>
</dbReference>
<dbReference type="Pfam" id="PF13672">
    <property type="entry name" value="PP2C_2"/>
    <property type="match status" value="1"/>
</dbReference>
<keyword evidence="3" id="KW-1185">Reference proteome</keyword>
<dbReference type="InterPro" id="IPR001932">
    <property type="entry name" value="PPM-type_phosphatase-like_dom"/>
</dbReference>
<dbReference type="EMBL" id="JAVREP010000017">
    <property type="protein sequence ID" value="MDT0331024.1"/>
    <property type="molecule type" value="Genomic_DNA"/>
</dbReference>
<dbReference type="RefSeq" id="WP_311513584.1">
    <property type="nucleotide sequence ID" value="NZ_JAVREP010000017.1"/>
</dbReference>
<gene>
    <name evidence="2" type="ORF">RM479_21615</name>
</gene>